<dbReference type="InterPro" id="IPR001261">
    <property type="entry name" value="ArgE/DapE_CS"/>
</dbReference>
<evidence type="ECO:0000256" key="3">
    <source>
        <dbReference type="ARBA" id="ARBA00022723"/>
    </source>
</evidence>
<dbReference type="Gene3D" id="3.40.630.10">
    <property type="entry name" value="Zn peptidases"/>
    <property type="match status" value="1"/>
</dbReference>
<dbReference type="Proteomes" id="UP000019205">
    <property type="component" value="Chromosome"/>
</dbReference>
<evidence type="ECO:0000256" key="6">
    <source>
        <dbReference type="SAM" id="SignalP"/>
    </source>
</evidence>
<sequence length="485" mass="52709">MNSGTIKNNGIRNGFMGAVFKHKIKLSAALLLAGLSSAGHSQDIQSEHAQKTLDIYRTIVEVDTSKTKGNTLGVAQYLADELLAAGFADDDVRVIPKDDFGILIATYRGDGSAGKKPILLLGHMDVVEALEKDWVRPPFKLTRDDVNFYARGTIDNKFGVAQLTGTMIRLKKEGFVPDRDLILAFSGDEESGMLTTRMMAYEMPELVEAEFALNSDSGGGSLTADGRAIDYSLQAAEKTFATWEITVRNPGGHSSRPRDDNAIYELASGIKAIEAHRFPVMWSEMTLSYFQQVGEKLGGELGDAMVRFAYDPEDEEAAARLRTEPSYVGTTRTTCVVTMLEAGHAENALPQSATATVNCRIFPGVAVADIEAELRAVVDNPEAEFKLLGDPTESPISEIRADVLSAVSKAVHSRYPGLDLIAYMSSGGTDGMHFRKAGVPTFGVGGIFMNPDEKFAHGLNERVPIKAFYDALDHWSIIIRDLTGK</sequence>
<keyword evidence="5" id="KW-0862">Zinc</keyword>
<dbReference type="PANTHER" id="PTHR45962">
    <property type="entry name" value="N-FATTY-ACYL-AMINO ACID SYNTHASE/HYDROLASE PM20D1"/>
    <property type="match status" value="1"/>
</dbReference>
<feature type="domain" description="Peptidase M20 dimerisation" evidence="7">
    <location>
        <begin position="236"/>
        <end position="383"/>
    </location>
</feature>
<dbReference type="InterPro" id="IPR002933">
    <property type="entry name" value="Peptidase_M20"/>
</dbReference>
<dbReference type="EMBL" id="AAOA02000003">
    <property type="protein sequence ID" value="EAQ99323.2"/>
    <property type="molecule type" value="Genomic_DNA"/>
</dbReference>
<keyword evidence="6" id="KW-0732">Signal</keyword>
<comment type="caution">
    <text evidence="8">The sequence shown here is derived from an EMBL/GenBank/DDBJ whole genome shotgun (WGS) entry which is preliminary data.</text>
</comment>
<dbReference type="SUPFAM" id="SSF55031">
    <property type="entry name" value="Bacterial exopeptidase dimerisation domain"/>
    <property type="match status" value="1"/>
</dbReference>
<dbReference type="Pfam" id="PF01546">
    <property type="entry name" value="Peptidase_M20"/>
    <property type="match status" value="1"/>
</dbReference>
<evidence type="ECO:0000256" key="5">
    <source>
        <dbReference type="ARBA" id="ARBA00022833"/>
    </source>
</evidence>
<reference evidence="8 9" key="2">
    <citation type="journal article" date="2009" name="PLoS ONE">
        <title>The photosynthetic apparatus and its regulation in the aerobic gammaproteobacterium Congregibacter litoralis gen. nov., sp. nov.</title>
        <authorList>
            <person name="Spring S."/>
            <person name="Lunsdorf H."/>
            <person name="Fuchs B.M."/>
            <person name="Tindall B.J."/>
        </authorList>
    </citation>
    <scope>NUCLEOTIDE SEQUENCE [LARGE SCALE GENOMIC DNA]</scope>
    <source>
        <strain evidence="8">KT71</strain>
    </source>
</reference>
<evidence type="ECO:0000313" key="8">
    <source>
        <dbReference type="EMBL" id="EAQ99323.2"/>
    </source>
</evidence>
<dbReference type="eggNOG" id="COG0624">
    <property type="taxonomic scope" value="Bacteria"/>
</dbReference>
<dbReference type="InterPro" id="IPR011650">
    <property type="entry name" value="Peptidase_M20_dimer"/>
</dbReference>
<reference evidence="8 9" key="1">
    <citation type="journal article" date="2007" name="Proc. Natl. Acad. Sci. U.S.A.">
        <title>Characterization of a marine gammaproteobacterium capable of aerobic anoxygenic photosynthesis.</title>
        <authorList>
            <person name="Fuchs B.M."/>
            <person name="Spring S."/>
            <person name="Teeling H."/>
            <person name="Quast C."/>
            <person name="Wulf J."/>
            <person name="Schattenhofer M."/>
            <person name="Yan S."/>
            <person name="Ferriera S."/>
            <person name="Johnson J."/>
            <person name="Glockner F.O."/>
            <person name="Amann R."/>
        </authorList>
    </citation>
    <scope>NUCLEOTIDE SEQUENCE [LARGE SCALE GENOMIC DNA]</scope>
    <source>
        <strain evidence="8">KT71</strain>
    </source>
</reference>
<evidence type="ECO:0000256" key="4">
    <source>
        <dbReference type="ARBA" id="ARBA00022801"/>
    </source>
</evidence>
<keyword evidence="2" id="KW-0645">Protease</keyword>
<name>A4A3Q0_9GAMM</name>
<dbReference type="InterPro" id="IPR047177">
    <property type="entry name" value="Pept_M20A"/>
</dbReference>
<dbReference type="PANTHER" id="PTHR45962:SF1">
    <property type="entry name" value="N-FATTY-ACYL-AMINO ACID SYNTHASE_HYDROLASE PM20D1"/>
    <property type="match status" value="1"/>
</dbReference>
<organism evidence="8 9">
    <name type="scientific">Congregibacter litoralis KT71</name>
    <dbReference type="NCBI Taxonomy" id="314285"/>
    <lineage>
        <taxon>Bacteria</taxon>
        <taxon>Pseudomonadati</taxon>
        <taxon>Pseudomonadota</taxon>
        <taxon>Gammaproteobacteria</taxon>
        <taxon>Cellvibrionales</taxon>
        <taxon>Halieaceae</taxon>
        <taxon>Congregibacter</taxon>
    </lineage>
</organism>
<evidence type="ECO:0000259" key="7">
    <source>
        <dbReference type="Pfam" id="PF07687"/>
    </source>
</evidence>
<gene>
    <name evidence="8" type="ORF">KT71_16676</name>
</gene>
<feature type="signal peptide" evidence="6">
    <location>
        <begin position="1"/>
        <end position="41"/>
    </location>
</feature>
<keyword evidence="4" id="KW-0378">Hydrolase</keyword>
<dbReference type="Pfam" id="PF07687">
    <property type="entry name" value="M20_dimer"/>
    <property type="match status" value="1"/>
</dbReference>
<proteinExistence type="inferred from homology"/>
<dbReference type="GO" id="GO:0046872">
    <property type="term" value="F:metal ion binding"/>
    <property type="evidence" value="ECO:0007669"/>
    <property type="project" value="UniProtKB-KW"/>
</dbReference>
<evidence type="ECO:0000256" key="2">
    <source>
        <dbReference type="ARBA" id="ARBA00022670"/>
    </source>
</evidence>
<keyword evidence="9" id="KW-1185">Reference proteome</keyword>
<accession>A4A3Q0</accession>
<evidence type="ECO:0000256" key="1">
    <source>
        <dbReference type="ARBA" id="ARBA00006247"/>
    </source>
</evidence>
<dbReference type="NCBIfam" id="NF006596">
    <property type="entry name" value="PRK09133.1"/>
    <property type="match status" value="1"/>
</dbReference>
<dbReference type="GO" id="GO:0008233">
    <property type="term" value="F:peptidase activity"/>
    <property type="evidence" value="ECO:0007669"/>
    <property type="project" value="UniProtKB-KW"/>
</dbReference>
<dbReference type="InterPro" id="IPR036264">
    <property type="entry name" value="Bact_exopeptidase_dim_dom"/>
</dbReference>
<dbReference type="PROSITE" id="PS00758">
    <property type="entry name" value="ARGE_DAPE_CPG2_1"/>
    <property type="match status" value="1"/>
</dbReference>
<comment type="similarity">
    <text evidence="1">Belongs to the peptidase M20A family.</text>
</comment>
<dbReference type="HOGENOM" id="CLU_021802_11_2_6"/>
<feature type="chain" id="PRO_5002665227" evidence="6">
    <location>
        <begin position="42"/>
        <end position="485"/>
    </location>
</feature>
<evidence type="ECO:0000313" key="9">
    <source>
        <dbReference type="Proteomes" id="UP000019205"/>
    </source>
</evidence>
<dbReference type="RefSeq" id="WP_008294750.1">
    <property type="nucleotide sequence ID" value="NZ_CM002299.1"/>
</dbReference>
<dbReference type="Gene3D" id="3.30.70.360">
    <property type="match status" value="1"/>
</dbReference>
<protein>
    <submittedName>
        <fullName evidence="8">Acetylornithine deacetylase/Succinyl-diaminopimelate desuccinylase</fullName>
    </submittedName>
</protein>
<dbReference type="SUPFAM" id="SSF53187">
    <property type="entry name" value="Zn-dependent exopeptidases"/>
    <property type="match status" value="1"/>
</dbReference>
<dbReference type="GO" id="GO:0006508">
    <property type="term" value="P:proteolysis"/>
    <property type="evidence" value="ECO:0007669"/>
    <property type="project" value="UniProtKB-KW"/>
</dbReference>
<dbReference type="AlphaFoldDB" id="A4A3Q0"/>
<dbReference type="STRING" id="314285.KT71_16676"/>
<dbReference type="Gene3D" id="1.10.150.900">
    <property type="match status" value="1"/>
</dbReference>
<keyword evidence="3" id="KW-0479">Metal-binding</keyword>